<protein>
    <submittedName>
        <fullName evidence="3">Glutathione transferase GstA</fullName>
    </submittedName>
</protein>
<dbReference type="PANTHER" id="PTHR44051:SF8">
    <property type="entry name" value="GLUTATHIONE S-TRANSFERASE GSTA"/>
    <property type="match status" value="1"/>
</dbReference>
<dbReference type="SFLD" id="SFLDG00358">
    <property type="entry name" value="Main_(cytGST)"/>
    <property type="match status" value="1"/>
</dbReference>
<dbReference type="InterPro" id="IPR036249">
    <property type="entry name" value="Thioredoxin-like_sf"/>
</dbReference>
<dbReference type="Pfam" id="PF13409">
    <property type="entry name" value="GST_N_2"/>
    <property type="match status" value="1"/>
</dbReference>
<dbReference type="Pfam" id="PF00043">
    <property type="entry name" value="GST_C"/>
    <property type="match status" value="1"/>
</dbReference>
<evidence type="ECO:0000259" key="1">
    <source>
        <dbReference type="PROSITE" id="PS50404"/>
    </source>
</evidence>
<reference evidence="3 4" key="1">
    <citation type="submission" date="2018-05" db="EMBL/GenBank/DDBJ databases">
        <title>Description of Sphingomonas pokkalii sp nov, isolated from the rhizosphere of saline tolerant pokkali rice and its draft genome analysis.</title>
        <authorList>
            <person name="Menon R."/>
            <person name="Kumari S."/>
            <person name="Rameshkumar N."/>
        </authorList>
    </citation>
    <scope>NUCLEOTIDE SEQUENCE [LARGE SCALE GENOMIC DNA]</scope>
    <source>
        <strain evidence="3 4">L3B27</strain>
    </source>
</reference>
<dbReference type="SUPFAM" id="SSF52833">
    <property type="entry name" value="Thioredoxin-like"/>
    <property type="match status" value="1"/>
</dbReference>
<dbReference type="Gene3D" id="1.20.1050.10">
    <property type="match status" value="1"/>
</dbReference>
<dbReference type="Gene3D" id="3.40.30.10">
    <property type="entry name" value="Glutaredoxin"/>
    <property type="match status" value="1"/>
</dbReference>
<feature type="domain" description="GST C-terminal" evidence="2">
    <location>
        <begin position="87"/>
        <end position="207"/>
    </location>
</feature>
<dbReference type="InterPro" id="IPR004045">
    <property type="entry name" value="Glutathione_S-Trfase_N"/>
</dbReference>
<dbReference type="PROSITE" id="PS50405">
    <property type="entry name" value="GST_CTER"/>
    <property type="match status" value="1"/>
</dbReference>
<dbReference type="SFLD" id="SFLDG01150">
    <property type="entry name" value="Main.1:_Beta-like"/>
    <property type="match status" value="1"/>
</dbReference>
<dbReference type="OrthoDB" id="7583243at2"/>
<dbReference type="InterPro" id="IPR040079">
    <property type="entry name" value="Glutathione_S-Trfase"/>
</dbReference>
<dbReference type="SUPFAM" id="SSF47616">
    <property type="entry name" value="GST C-terminal domain-like"/>
    <property type="match status" value="1"/>
</dbReference>
<evidence type="ECO:0000313" key="4">
    <source>
        <dbReference type="Proteomes" id="UP000245890"/>
    </source>
</evidence>
<proteinExistence type="predicted"/>
<name>A0A2U0SBN6_9SPHN</name>
<dbReference type="GO" id="GO:0016740">
    <property type="term" value="F:transferase activity"/>
    <property type="evidence" value="ECO:0007669"/>
    <property type="project" value="UniProtKB-KW"/>
</dbReference>
<dbReference type="InterPro" id="IPR004046">
    <property type="entry name" value="GST_C"/>
</dbReference>
<dbReference type="PANTHER" id="PTHR44051">
    <property type="entry name" value="GLUTATHIONE S-TRANSFERASE-RELATED"/>
    <property type="match status" value="1"/>
</dbReference>
<sequence length="207" mass="23007">MKLYTHPGASSLSVHILLREAGLPFDLEVVNVSAKTRSDGSDYRGVAPRGMVPLLELDDGTSLTENMVIAQYVCDRAGRHDLMPEAGSMARYRVMEWQSFVAAELHKGYIPLRWTLPPEAMAFARERLFKRLAIADAALDGRRYLTGDTFTAADAYLFVIAGWAYYFQFEVAKLPQIERFLAEVSRRPTVQAALAAEGNGLVVIPQP</sequence>
<dbReference type="CDD" id="cd03188">
    <property type="entry name" value="GST_C_Beta"/>
    <property type="match status" value="1"/>
</dbReference>
<dbReference type="NCBIfam" id="NF007831">
    <property type="entry name" value="PRK10542.1"/>
    <property type="match status" value="1"/>
</dbReference>
<dbReference type="Proteomes" id="UP000245890">
    <property type="component" value="Unassembled WGS sequence"/>
</dbReference>
<evidence type="ECO:0000259" key="2">
    <source>
        <dbReference type="PROSITE" id="PS50405"/>
    </source>
</evidence>
<feature type="domain" description="GST N-terminal" evidence="1">
    <location>
        <begin position="1"/>
        <end position="81"/>
    </location>
</feature>
<dbReference type="SFLD" id="SFLDS00019">
    <property type="entry name" value="Glutathione_Transferase_(cytos"/>
    <property type="match status" value="1"/>
</dbReference>
<organism evidence="3 4">
    <name type="scientific">Sphingomonas pokkalii</name>
    <dbReference type="NCBI Taxonomy" id="2175090"/>
    <lineage>
        <taxon>Bacteria</taxon>
        <taxon>Pseudomonadati</taxon>
        <taxon>Pseudomonadota</taxon>
        <taxon>Alphaproteobacteria</taxon>
        <taxon>Sphingomonadales</taxon>
        <taxon>Sphingomonadaceae</taxon>
        <taxon>Sphingomonas</taxon>
    </lineage>
</organism>
<accession>A0A2U0SBN6</accession>
<dbReference type="InterPro" id="IPR036282">
    <property type="entry name" value="Glutathione-S-Trfase_C_sf"/>
</dbReference>
<keyword evidence="3" id="KW-0808">Transferase</keyword>
<dbReference type="AlphaFoldDB" id="A0A2U0SBN6"/>
<gene>
    <name evidence="3" type="ORF">DD559_05145</name>
</gene>
<comment type="caution">
    <text evidence="3">The sequence shown here is derived from an EMBL/GenBank/DDBJ whole genome shotgun (WGS) entry which is preliminary data.</text>
</comment>
<dbReference type="CDD" id="cd03057">
    <property type="entry name" value="GST_N_Beta"/>
    <property type="match status" value="1"/>
</dbReference>
<dbReference type="InterPro" id="IPR010987">
    <property type="entry name" value="Glutathione-S-Trfase_C-like"/>
</dbReference>
<dbReference type="RefSeq" id="WP_116468232.1">
    <property type="nucleotide sequence ID" value="NZ_QENQ01000001.1"/>
</dbReference>
<evidence type="ECO:0000313" key="3">
    <source>
        <dbReference type="EMBL" id="PVX28787.1"/>
    </source>
</evidence>
<keyword evidence="4" id="KW-1185">Reference proteome</keyword>
<dbReference type="PROSITE" id="PS50404">
    <property type="entry name" value="GST_NTER"/>
    <property type="match status" value="1"/>
</dbReference>
<dbReference type="EMBL" id="QENQ01000001">
    <property type="protein sequence ID" value="PVX28787.1"/>
    <property type="molecule type" value="Genomic_DNA"/>
</dbReference>